<keyword evidence="2" id="KW-0813">Transport</keyword>
<keyword evidence="4 6" id="KW-1133">Transmembrane helix</keyword>
<dbReference type="Gene3D" id="1.20.1250.20">
    <property type="entry name" value="MFS general substrate transporter like domains"/>
    <property type="match status" value="1"/>
</dbReference>
<dbReference type="Pfam" id="PF07690">
    <property type="entry name" value="MFS_1"/>
    <property type="match status" value="1"/>
</dbReference>
<accession>A0ABN9LXC3</accession>
<proteinExistence type="predicted"/>
<evidence type="ECO:0000313" key="8">
    <source>
        <dbReference type="Proteomes" id="UP001176940"/>
    </source>
</evidence>
<dbReference type="EMBL" id="CAUEEQ010033414">
    <property type="protein sequence ID" value="CAJ0951570.1"/>
    <property type="molecule type" value="Genomic_DNA"/>
</dbReference>
<keyword evidence="3 6" id="KW-0812">Transmembrane</keyword>
<dbReference type="SUPFAM" id="SSF103473">
    <property type="entry name" value="MFS general substrate transporter"/>
    <property type="match status" value="1"/>
</dbReference>
<name>A0ABN9LXC3_9NEOB</name>
<feature type="transmembrane region" description="Helical" evidence="6">
    <location>
        <begin position="78"/>
        <end position="95"/>
    </location>
</feature>
<evidence type="ECO:0000256" key="4">
    <source>
        <dbReference type="ARBA" id="ARBA00022989"/>
    </source>
</evidence>
<dbReference type="InterPro" id="IPR050930">
    <property type="entry name" value="MFS_Vesicular_Transporter"/>
</dbReference>
<dbReference type="PANTHER" id="PTHR23506:SF30">
    <property type="entry name" value="SYNAPTIC VESICULAR AMINE TRANSPORTER"/>
    <property type="match status" value="1"/>
</dbReference>
<evidence type="ECO:0000256" key="5">
    <source>
        <dbReference type="ARBA" id="ARBA00023136"/>
    </source>
</evidence>
<comment type="subcellular location">
    <subcellularLocation>
        <location evidence="1">Membrane</location>
        <topology evidence="1">Multi-pass membrane protein</topology>
    </subcellularLocation>
</comment>
<dbReference type="Proteomes" id="UP001176940">
    <property type="component" value="Unassembled WGS sequence"/>
</dbReference>
<organism evidence="7 8">
    <name type="scientific">Ranitomeya imitator</name>
    <name type="common">mimic poison frog</name>
    <dbReference type="NCBI Taxonomy" id="111125"/>
    <lineage>
        <taxon>Eukaryota</taxon>
        <taxon>Metazoa</taxon>
        <taxon>Chordata</taxon>
        <taxon>Craniata</taxon>
        <taxon>Vertebrata</taxon>
        <taxon>Euteleostomi</taxon>
        <taxon>Amphibia</taxon>
        <taxon>Batrachia</taxon>
        <taxon>Anura</taxon>
        <taxon>Neobatrachia</taxon>
        <taxon>Hyloidea</taxon>
        <taxon>Dendrobatidae</taxon>
        <taxon>Dendrobatinae</taxon>
        <taxon>Ranitomeya</taxon>
    </lineage>
</organism>
<keyword evidence="5 6" id="KW-0472">Membrane</keyword>
<evidence type="ECO:0000256" key="1">
    <source>
        <dbReference type="ARBA" id="ARBA00004141"/>
    </source>
</evidence>
<feature type="transmembrane region" description="Helical" evidence="6">
    <location>
        <begin position="18"/>
        <end position="43"/>
    </location>
</feature>
<evidence type="ECO:0000256" key="6">
    <source>
        <dbReference type="SAM" id="Phobius"/>
    </source>
</evidence>
<dbReference type="InterPro" id="IPR011701">
    <property type="entry name" value="MFS"/>
</dbReference>
<evidence type="ECO:0000256" key="2">
    <source>
        <dbReference type="ARBA" id="ARBA00022448"/>
    </source>
</evidence>
<dbReference type="InterPro" id="IPR036259">
    <property type="entry name" value="MFS_trans_sf"/>
</dbReference>
<sequence length="223" mass="24522">MVSVPDEPVRVGYQIPMFAGFCIMFLSTIMFAFSGTYTLLFIARSLQGIGSSCSSVAGMGMLASVYTDDEERGNAMGIALGGLAMGVLDFTFGLVDRAEREDEDTVGPPFGSILYEFVGKTAPFLVLAVLVLFDGALQLFILQPSRVQPEARRLPTLLATLRFQECIAVSRDDYVAVSQDRYVIISRDRNAWTGHRSVTRSEKCLGWILPVWNLQLFGAPPYP</sequence>
<comment type="caution">
    <text evidence="7">The sequence shown here is derived from an EMBL/GenBank/DDBJ whole genome shotgun (WGS) entry which is preliminary data.</text>
</comment>
<reference evidence="7" key="1">
    <citation type="submission" date="2023-07" db="EMBL/GenBank/DDBJ databases">
        <authorList>
            <person name="Stuckert A."/>
        </authorList>
    </citation>
    <scope>NUCLEOTIDE SEQUENCE</scope>
</reference>
<dbReference type="PANTHER" id="PTHR23506">
    <property type="entry name" value="GH10249P"/>
    <property type="match status" value="1"/>
</dbReference>
<evidence type="ECO:0000313" key="7">
    <source>
        <dbReference type="EMBL" id="CAJ0951570.1"/>
    </source>
</evidence>
<gene>
    <name evidence="7" type="ORF">RIMI_LOCUS13497459</name>
</gene>
<keyword evidence="8" id="KW-1185">Reference proteome</keyword>
<evidence type="ECO:0000256" key="3">
    <source>
        <dbReference type="ARBA" id="ARBA00022692"/>
    </source>
</evidence>
<protein>
    <submittedName>
        <fullName evidence="7">Uncharacterized protein</fullName>
    </submittedName>
</protein>